<evidence type="ECO:0000256" key="1">
    <source>
        <dbReference type="ARBA" id="ARBA00022490"/>
    </source>
</evidence>
<dbReference type="InterPro" id="IPR056546">
    <property type="entry name" value="MreB_MamK-like"/>
</dbReference>
<comment type="subunit">
    <text evidence="6">Forms polymers.</text>
</comment>
<evidence type="ECO:0000256" key="3">
    <source>
        <dbReference type="ARBA" id="ARBA00022840"/>
    </source>
</evidence>
<gene>
    <name evidence="6" type="primary">mreB</name>
    <name evidence="7" type="ORF">A3C20_00260</name>
</gene>
<dbReference type="PRINTS" id="PR01652">
    <property type="entry name" value="SHAPEPROTEIN"/>
</dbReference>
<dbReference type="SUPFAM" id="SSF53067">
    <property type="entry name" value="Actin-like ATPase domain"/>
    <property type="match status" value="2"/>
</dbReference>
<organism evidence="7 8">
    <name type="scientific">Candidatus Kaiserbacteria bacterium RIFCSPHIGHO2_02_FULL_55_25</name>
    <dbReference type="NCBI Taxonomy" id="1798498"/>
    <lineage>
        <taxon>Bacteria</taxon>
        <taxon>Candidatus Kaiseribacteriota</taxon>
    </lineage>
</organism>
<dbReference type="AlphaFoldDB" id="A0A1F6E5X1"/>
<dbReference type="PANTHER" id="PTHR42749:SF1">
    <property type="entry name" value="CELL SHAPE-DETERMINING PROTEIN MREB"/>
    <property type="match status" value="1"/>
</dbReference>
<evidence type="ECO:0000256" key="5">
    <source>
        <dbReference type="ARBA" id="ARBA00023458"/>
    </source>
</evidence>
<evidence type="ECO:0000256" key="2">
    <source>
        <dbReference type="ARBA" id="ARBA00022741"/>
    </source>
</evidence>
<comment type="function">
    <text evidence="6">Forms membrane-associated dynamic filaments that are essential for cell shape determination. Acts by regulating cell wall synthesis and cell elongation, and thus cell shape. A feedback loop between cell geometry and MreB localization may maintain elongated cell shape by targeting cell wall growth to regions of negative cell wall curvature.</text>
</comment>
<evidence type="ECO:0000313" key="8">
    <source>
        <dbReference type="Proteomes" id="UP000176914"/>
    </source>
</evidence>
<dbReference type="CDD" id="cd10225">
    <property type="entry name" value="ASKHA_NBD_MreB-like"/>
    <property type="match status" value="1"/>
</dbReference>
<dbReference type="Pfam" id="PF06723">
    <property type="entry name" value="MreB_Mbl"/>
    <property type="match status" value="1"/>
</dbReference>
<feature type="binding site" evidence="6">
    <location>
        <begin position="223"/>
        <end position="226"/>
    </location>
    <ligand>
        <name>ATP</name>
        <dbReference type="ChEBI" id="CHEBI:30616"/>
    </ligand>
</feature>
<keyword evidence="1 6" id="KW-0963">Cytoplasm</keyword>
<dbReference type="PANTHER" id="PTHR42749">
    <property type="entry name" value="CELL SHAPE-DETERMINING PROTEIN MREB"/>
    <property type="match status" value="1"/>
</dbReference>
<dbReference type="InterPro" id="IPR004753">
    <property type="entry name" value="MreB"/>
</dbReference>
<dbReference type="EMBL" id="MFLL01000021">
    <property type="protein sequence ID" value="OGG69089.1"/>
    <property type="molecule type" value="Genomic_DNA"/>
</dbReference>
<dbReference type="NCBIfam" id="NF010539">
    <property type="entry name" value="PRK13927.1"/>
    <property type="match status" value="1"/>
</dbReference>
<comment type="subcellular location">
    <subcellularLocation>
        <location evidence="6">Cytoplasm</location>
    </subcellularLocation>
    <text evidence="6">Membrane-associated.</text>
</comment>
<dbReference type="Gene3D" id="3.30.420.40">
    <property type="match status" value="3"/>
</dbReference>
<evidence type="ECO:0000256" key="4">
    <source>
        <dbReference type="ARBA" id="ARBA00022960"/>
    </source>
</evidence>
<feature type="binding site" evidence="6">
    <location>
        <begin position="175"/>
        <end position="177"/>
    </location>
    <ligand>
        <name>ATP</name>
        <dbReference type="ChEBI" id="CHEBI:30616"/>
    </ligand>
</feature>
<dbReference type="GO" id="GO:0005737">
    <property type="term" value="C:cytoplasm"/>
    <property type="evidence" value="ECO:0007669"/>
    <property type="project" value="UniProtKB-SubCell"/>
</dbReference>
<dbReference type="GO" id="GO:0000902">
    <property type="term" value="P:cell morphogenesis"/>
    <property type="evidence" value="ECO:0007669"/>
    <property type="project" value="InterPro"/>
</dbReference>
<dbReference type="HAMAP" id="MF_02207">
    <property type="entry name" value="MreB"/>
    <property type="match status" value="1"/>
</dbReference>
<comment type="caution">
    <text evidence="7">The sequence shown here is derived from an EMBL/GenBank/DDBJ whole genome shotgun (WGS) entry which is preliminary data.</text>
</comment>
<feature type="binding site" evidence="6">
    <location>
        <begin position="30"/>
        <end position="32"/>
    </location>
    <ligand>
        <name>ATP</name>
        <dbReference type="ChEBI" id="CHEBI:30616"/>
    </ligand>
</feature>
<dbReference type="GO" id="GO:0005524">
    <property type="term" value="F:ATP binding"/>
    <property type="evidence" value="ECO:0007669"/>
    <property type="project" value="UniProtKB-KW"/>
</dbReference>
<dbReference type="InterPro" id="IPR043129">
    <property type="entry name" value="ATPase_NBD"/>
</dbReference>
<keyword evidence="4 6" id="KW-0133">Cell shape</keyword>
<name>A0A1F6E5X1_9BACT</name>
<sequence>MWRSFSIWARNIRESILGYFSNDIGIDLGTANTLVYVKGRGIVINEPSIVALNTKTGQVVAVGTQAKEMMGRTPPHIQAVQPVVDGVISDFEVTSEMLAYLINKAQSGHTKLLGPRVAIGVPSGITSVEVRAVRDAAKAAGAREVHIIEEPLAAAIGIELPIHEPAGNMIIDIGGGTTDVGIIALGGLVNSRNIRIAGDKFNSDIMGHIRNEFKILIGEKSAEEIKIAIASVAPSRQPLEAIVRGRDLVTGLPREIVVTEQDVRNAIGHSVEELLEAIKEVLETTPPEIISDVMQRGIYLAGGGALIRGLPEFLTRSLGVPVVVAPDPLTAVVRGTSAVLNEIEAFREAILRNDDELVPTE</sequence>
<accession>A0A1F6E5X1</accession>
<protein>
    <recommendedName>
        <fullName evidence="6">Cell shape-determining protein MreB</fullName>
    </recommendedName>
</protein>
<keyword evidence="3 6" id="KW-0067">ATP-binding</keyword>
<evidence type="ECO:0000256" key="6">
    <source>
        <dbReference type="HAMAP-Rule" id="MF_02207"/>
    </source>
</evidence>
<keyword evidence="2 6" id="KW-0547">Nucleotide-binding</keyword>
<dbReference type="GO" id="GO:0008360">
    <property type="term" value="P:regulation of cell shape"/>
    <property type="evidence" value="ECO:0007669"/>
    <property type="project" value="UniProtKB-UniRule"/>
</dbReference>
<reference evidence="7 8" key="1">
    <citation type="journal article" date="2016" name="Nat. Commun.">
        <title>Thousands of microbial genomes shed light on interconnected biogeochemical processes in an aquifer system.</title>
        <authorList>
            <person name="Anantharaman K."/>
            <person name="Brown C.T."/>
            <person name="Hug L.A."/>
            <person name="Sharon I."/>
            <person name="Castelle C.J."/>
            <person name="Probst A.J."/>
            <person name="Thomas B.C."/>
            <person name="Singh A."/>
            <person name="Wilkins M.J."/>
            <person name="Karaoz U."/>
            <person name="Brodie E.L."/>
            <person name="Williams K.H."/>
            <person name="Hubbard S.S."/>
            <person name="Banfield J.F."/>
        </authorList>
    </citation>
    <scope>NUCLEOTIDE SEQUENCE [LARGE SCALE GENOMIC DNA]</scope>
</reference>
<proteinExistence type="inferred from homology"/>
<comment type="similarity">
    <text evidence="5 6">Belongs to the FtsA/MreB family.</text>
</comment>
<dbReference type="Proteomes" id="UP000176914">
    <property type="component" value="Unassembled WGS sequence"/>
</dbReference>
<dbReference type="NCBIfam" id="TIGR00904">
    <property type="entry name" value="mreB"/>
    <property type="match status" value="1"/>
</dbReference>
<evidence type="ECO:0000313" key="7">
    <source>
        <dbReference type="EMBL" id="OGG69089.1"/>
    </source>
</evidence>
<feature type="binding site" evidence="6">
    <location>
        <begin position="303"/>
        <end position="306"/>
    </location>
    <ligand>
        <name>ATP</name>
        <dbReference type="ChEBI" id="CHEBI:30616"/>
    </ligand>
</feature>